<evidence type="ECO:0000313" key="1">
    <source>
        <dbReference type="EMBL" id="KAF4667165.1"/>
    </source>
</evidence>
<gene>
    <name evidence="1" type="ORF">FOL47_003699</name>
</gene>
<dbReference type="Proteomes" id="UP000591131">
    <property type="component" value="Unassembled WGS sequence"/>
</dbReference>
<protein>
    <submittedName>
        <fullName evidence="1">Uncharacterized protein</fullName>
    </submittedName>
</protein>
<dbReference type="AlphaFoldDB" id="A0A7J6M6S0"/>
<sequence length="169" mass="19232">MSVVVDSTTFTPTCNKELAAHTDCVKTFLREARTEHTPYLPGTGDPNYDKCSGSREHFAKCMRERPQDRSTFRRTMSTELPQPCEMELNLHGQCVANYLAQSVKTGKDYMFLGKGSSQMEDKCFLTRAAFEKCMMYHKITEHAANEGQVEYADFSRRFGRQTQTTLGAE</sequence>
<organism evidence="1 2">
    <name type="scientific">Perkinsus chesapeaki</name>
    <name type="common">Clam parasite</name>
    <name type="synonym">Perkinsus andrewsi</name>
    <dbReference type="NCBI Taxonomy" id="330153"/>
    <lineage>
        <taxon>Eukaryota</taxon>
        <taxon>Sar</taxon>
        <taxon>Alveolata</taxon>
        <taxon>Perkinsozoa</taxon>
        <taxon>Perkinsea</taxon>
        <taxon>Perkinsida</taxon>
        <taxon>Perkinsidae</taxon>
        <taxon>Perkinsus</taxon>
    </lineage>
</organism>
<evidence type="ECO:0000313" key="2">
    <source>
        <dbReference type="Proteomes" id="UP000591131"/>
    </source>
</evidence>
<comment type="caution">
    <text evidence="1">The sequence shown here is derived from an EMBL/GenBank/DDBJ whole genome shotgun (WGS) entry which is preliminary data.</text>
</comment>
<dbReference type="OrthoDB" id="411529at2759"/>
<keyword evidence="2" id="KW-1185">Reference proteome</keyword>
<reference evidence="1 2" key="1">
    <citation type="submission" date="2020-04" db="EMBL/GenBank/DDBJ databases">
        <title>Perkinsus chesapeaki whole genome sequence.</title>
        <authorList>
            <person name="Bogema D.R."/>
        </authorList>
    </citation>
    <scope>NUCLEOTIDE SEQUENCE [LARGE SCALE GENOMIC DNA]</scope>
    <source>
        <strain evidence="1">ATCC PRA-425</strain>
    </source>
</reference>
<proteinExistence type="predicted"/>
<name>A0A7J6M6S0_PERCH</name>
<accession>A0A7J6M6S0</accession>
<dbReference type="EMBL" id="JAAPAO010000217">
    <property type="protein sequence ID" value="KAF4667165.1"/>
    <property type="molecule type" value="Genomic_DNA"/>
</dbReference>